<evidence type="ECO:0000256" key="1">
    <source>
        <dbReference type="ARBA" id="ARBA00004651"/>
    </source>
</evidence>
<keyword evidence="5" id="KW-0547">Nucleotide-binding</keyword>
<feature type="domain" description="ABC transporter" evidence="10">
    <location>
        <begin position="351"/>
        <end position="586"/>
    </location>
</feature>
<evidence type="ECO:0000256" key="6">
    <source>
        <dbReference type="ARBA" id="ARBA00022840"/>
    </source>
</evidence>
<dbReference type="GO" id="GO:0016887">
    <property type="term" value="F:ATP hydrolysis activity"/>
    <property type="evidence" value="ECO:0007669"/>
    <property type="project" value="InterPro"/>
</dbReference>
<reference evidence="13" key="1">
    <citation type="journal article" date="2010" name="Stand. Genomic Sci.">
        <title>Complete genome sequence of 'Thermobaculum terrenum' type strain (YNP1).</title>
        <authorList>
            <person name="Kiss H."/>
            <person name="Cleland D."/>
            <person name="Lapidus A."/>
            <person name="Lucas S."/>
            <person name="Glavina Del Rio T."/>
            <person name="Nolan M."/>
            <person name="Tice H."/>
            <person name="Han C."/>
            <person name="Goodwin L."/>
            <person name="Pitluck S."/>
            <person name="Liolios K."/>
            <person name="Ivanova N."/>
            <person name="Mavromatis K."/>
            <person name="Ovchinnikova G."/>
            <person name="Pati A."/>
            <person name="Chen A."/>
            <person name="Palaniappan K."/>
            <person name="Land M."/>
            <person name="Hauser L."/>
            <person name="Chang Y."/>
            <person name="Jeffries C."/>
            <person name="Lu M."/>
            <person name="Brettin T."/>
            <person name="Detter J."/>
            <person name="Goker M."/>
            <person name="Tindall B."/>
            <person name="Beck B."/>
            <person name="McDermott T."/>
            <person name="Woyke T."/>
            <person name="Bristow J."/>
            <person name="Eisen J."/>
            <person name="Markowitz V."/>
            <person name="Hugenholtz P."/>
            <person name="Kyrpides N."/>
            <person name="Klenk H."/>
            <person name="Cheng J."/>
        </authorList>
    </citation>
    <scope>NUCLEOTIDE SEQUENCE [LARGE SCALE GENOMIC DNA]</scope>
    <source>
        <strain evidence="13">ATCC BAA-798 / YNP1</strain>
    </source>
</reference>
<dbReference type="InterPro" id="IPR027417">
    <property type="entry name" value="P-loop_NTPase"/>
</dbReference>
<dbReference type="PROSITE" id="PS00211">
    <property type="entry name" value="ABC_TRANSPORTER_1"/>
    <property type="match status" value="1"/>
</dbReference>
<dbReference type="InterPro" id="IPR039421">
    <property type="entry name" value="Type_1_exporter"/>
</dbReference>
<dbReference type="SMART" id="SM00382">
    <property type="entry name" value="AAA"/>
    <property type="match status" value="1"/>
</dbReference>
<feature type="transmembrane region" description="Helical" evidence="9">
    <location>
        <begin position="33"/>
        <end position="59"/>
    </location>
</feature>
<evidence type="ECO:0000256" key="2">
    <source>
        <dbReference type="ARBA" id="ARBA00022448"/>
    </source>
</evidence>
<keyword evidence="3" id="KW-1003">Cell membrane</keyword>
<evidence type="ECO:0000256" key="7">
    <source>
        <dbReference type="ARBA" id="ARBA00022989"/>
    </source>
</evidence>
<dbReference type="EMBL" id="CP001825">
    <property type="protein sequence ID" value="ACZ42109.1"/>
    <property type="molecule type" value="Genomic_DNA"/>
</dbReference>
<dbReference type="HOGENOM" id="CLU_000604_84_3_0"/>
<name>D1CBE4_THET1</name>
<evidence type="ECO:0000256" key="5">
    <source>
        <dbReference type="ARBA" id="ARBA00022741"/>
    </source>
</evidence>
<feature type="transmembrane region" description="Helical" evidence="9">
    <location>
        <begin position="145"/>
        <end position="168"/>
    </location>
</feature>
<evidence type="ECO:0000313" key="13">
    <source>
        <dbReference type="Proteomes" id="UP000000323"/>
    </source>
</evidence>
<dbReference type="GO" id="GO:0005886">
    <property type="term" value="C:plasma membrane"/>
    <property type="evidence" value="ECO:0007669"/>
    <property type="project" value="UniProtKB-SubCell"/>
</dbReference>
<dbReference type="InterPro" id="IPR003593">
    <property type="entry name" value="AAA+_ATPase"/>
</dbReference>
<accession>D1CBE4</accession>
<dbReference type="PROSITE" id="PS50929">
    <property type="entry name" value="ABC_TM1F"/>
    <property type="match status" value="1"/>
</dbReference>
<dbReference type="Gene3D" id="3.40.50.300">
    <property type="entry name" value="P-loop containing nucleotide triphosphate hydrolases"/>
    <property type="match status" value="1"/>
</dbReference>
<dbReference type="Gene3D" id="1.20.1560.10">
    <property type="entry name" value="ABC transporter type 1, transmembrane domain"/>
    <property type="match status" value="1"/>
</dbReference>
<sequence length="594" mass="67353">MSQVIQEEEIVAKQYDLNLIRRLLTYVVPYKGLVILGVFLLISTSLTDLAGPYIIKIAIDNYIARGNFRGLLFISVVYFIINLLSFLFRYLQSYATGVLGQKIMYDLRMELFSKIQSLSLSFFDRTPVGRIVTRVTNDVDSLNELLTSGMVTIIGDTFTLLGITVLIFWLNWKLAIVTMLVVPVLVVITNFLQKRMRAAFRALRVRLSRINAFISENVSGMHIVQLFNREDKNFQQFNDLNQDYKKSALRSLFYFALFGPLLSLITASATALVIWFGGRSVIAETLTIGSLVAFLQYVDRFFLPIRDLSEKYNALQSAMAACERIFQLLDEQPAIKDASDAKPLQHIRGEIEFKNVWFAYNDEEWVLKDVSFKVSPGESVALVGATGAGKTSIISLLCRFYDIQKGQILIDGIDIKEISIKDLRRHIGLVLQDPFLFTGTIASNIRLHESSISDQQVEEAARYVNAHTFIEKLPLKYNEPVLERGAGLSHGQRQLISFARAIAFNPELLLILDEATSSIDTETEALIQEALAKIMKGRTSIVIAHRLSTVQNVDRIIVMHKGRIVEQGNHQELLAQRGYYYRLYELQYRSEAIA</sequence>
<evidence type="ECO:0000256" key="4">
    <source>
        <dbReference type="ARBA" id="ARBA00022692"/>
    </source>
</evidence>
<dbReference type="FunFam" id="3.40.50.300:FF:000287">
    <property type="entry name" value="Multidrug ABC transporter ATP-binding protein"/>
    <property type="match status" value="1"/>
</dbReference>
<dbReference type="AlphaFoldDB" id="D1CBE4"/>
<evidence type="ECO:0000259" key="11">
    <source>
        <dbReference type="PROSITE" id="PS50929"/>
    </source>
</evidence>
<evidence type="ECO:0000256" key="9">
    <source>
        <dbReference type="SAM" id="Phobius"/>
    </source>
</evidence>
<evidence type="ECO:0000313" key="12">
    <source>
        <dbReference type="EMBL" id="ACZ42109.1"/>
    </source>
</evidence>
<dbReference type="STRING" id="525904.Tter_1201"/>
<keyword evidence="2" id="KW-0813">Transport</keyword>
<dbReference type="eggNOG" id="COG1132">
    <property type="taxonomic scope" value="Bacteria"/>
</dbReference>
<evidence type="ECO:0000256" key="8">
    <source>
        <dbReference type="ARBA" id="ARBA00023136"/>
    </source>
</evidence>
<dbReference type="Pfam" id="PF00005">
    <property type="entry name" value="ABC_tran"/>
    <property type="match status" value="1"/>
</dbReference>
<dbReference type="SUPFAM" id="SSF52540">
    <property type="entry name" value="P-loop containing nucleoside triphosphate hydrolases"/>
    <property type="match status" value="1"/>
</dbReference>
<dbReference type="SUPFAM" id="SSF90123">
    <property type="entry name" value="ABC transporter transmembrane region"/>
    <property type="match status" value="1"/>
</dbReference>
<keyword evidence="7 9" id="KW-1133">Transmembrane helix</keyword>
<dbReference type="PANTHER" id="PTHR43394:SF1">
    <property type="entry name" value="ATP-BINDING CASSETTE SUB-FAMILY B MEMBER 10, MITOCHONDRIAL"/>
    <property type="match status" value="1"/>
</dbReference>
<dbReference type="Pfam" id="PF00664">
    <property type="entry name" value="ABC_membrane"/>
    <property type="match status" value="1"/>
</dbReference>
<dbReference type="GO" id="GO:0015421">
    <property type="term" value="F:ABC-type oligopeptide transporter activity"/>
    <property type="evidence" value="ECO:0007669"/>
    <property type="project" value="TreeGrafter"/>
</dbReference>
<dbReference type="KEGG" id="ttr:Tter_1201"/>
<dbReference type="FunFam" id="1.20.1560.10:FF:000011">
    <property type="entry name" value="Multidrug ABC transporter ATP-binding protein"/>
    <property type="match status" value="1"/>
</dbReference>
<dbReference type="CDD" id="cd18544">
    <property type="entry name" value="ABC_6TM_TmrA_like"/>
    <property type="match status" value="1"/>
</dbReference>
<keyword evidence="6" id="KW-0067">ATP-binding</keyword>
<feature type="transmembrane region" description="Helical" evidence="9">
    <location>
        <begin position="71"/>
        <end position="91"/>
    </location>
</feature>
<keyword evidence="4 9" id="KW-0812">Transmembrane</keyword>
<protein>
    <submittedName>
        <fullName evidence="12">ABC transporter related protein</fullName>
    </submittedName>
</protein>
<dbReference type="InterPro" id="IPR036640">
    <property type="entry name" value="ABC1_TM_sf"/>
</dbReference>
<organism evidence="12 13">
    <name type="scientific">Thermobaculum terrenum (strain ATCC BAA-798 / CCMEE 7001 / YNP1)</name>
    <dbReference type="NCBI Taxonomy" id="525904"/>
    <lineage>
        <taxon>Bacteria</taxon>
        <taxon>Bacillati</taxon>
        <taxon>Chloroflexota</taxon>
        <taxon>Chloroflexia</taxon>
        <taxon>Candidatus Thermobaculales</taxon>
        <taxon>Candidatus Thermobaculaceae</taxon>
        <taxon>Thermobaculum</taxon>
    </lineage>
</organism>
<keyword evidence="13" id="KW-1185">Reference proteome</keyword>
<dbReference type="InterPro" id="IPR017871">
    <property type="entry name" value="ABC_transporter-like_CS"/>
</dbReference>
<evidence type="ECO:0000256" key="3">
    <source>
        <dbReference type="ARBA" id="ARBA00022475"/>
    </source>
</evidence>
<gene>
    <name evidence="12" type="ordered locus">Tter_1201</name>
</gene>
<dbReference type="OrthoDB" id="9761126at2"/>
<proteinExistence type="predicted"/>
<feature type="transmembrane region" description="Helical" evidence="9">
    <location>
        <begin position="174"/>
        <end position="192"/>
    </location>
</feature>
<keyword evidence="8 9" id="KW-0472">Membrane</keyword>
<dbReference type="PROSITE" id="PS50893">
    <property type="entry name" value="ABC_TRANSPORTER_2"/>
    <property type="match status" value="1"/>
</dbReference>
<dbReference type="RefSeq" id="WP_012875144.1">
    <property type="nucleotide sequence ID" value="NC_013525.1"/>
</dbReference>
<feature type="domain" description="ABC transmembrane type-1" evidence="11">
    <location>
        <begin position="35"/>
        <end position="317"/>
    </location>
</feature>
<dbReference type="InterPro" id="IPR003439">
    <property type="entry name" value="ABC_transporter-like_ATP-bd"/>
</dbReference>
<feature type="transmembrane region" description="Helical" evidence="9">
    <location>
        <begin position="252"/>
        <end position="275"/>
    </location>
</feature>
<comment type="subcellular location">
    <subcellularLocation>
        <location evidence="1">Cell membrane</location>
        <topology evidence="1">Multi-pass membrane protein</topology>
    </subcellularLocation>
</comment>
<evidence type="ECO:0000259" key="10">
    <source>
        <dbReference type="PROSITE" id="PS50893"/>
    </source>
</evidence>
<dbReference type="GO" id="GO:0005524">
    <property type="term" value="F:ATP binding"/>
    <property type="evidence" value="ECO:0007669"/>
    <property type="project" value="UniProtKB-KW"/>
</dbReference>
<dbReference type="PANTHER" id="PTHR43394">
    <property type="entry name" value="ATP-DEPENDENT PERMEASE MDL1, MITOCHONDRIAL"/>
    <property type="match status" value="1"/>
</dbReference>
<dbReference type="Proteomes" id="UP000000323">
    <property type="component" value="Chromosome 1"/>
</dbReference>
<dbReference type="CDD" id="cd03254">
    <property type="entry name" value="ABCC_Glucan_exporter_like"/>
    <property type="match status" value="1"/>
</dbReference>
<dbReference type="InterPro" id="IPR011527">
    <property type="entry name" value="ABC1_TM_dom"/>
</dbReference>